<feature type="transmembrane region" description="Helical" evidence="1">
    <location>
        <begin position="260"/>
        <end position="282"/>
    </location>
</feature>
<evidence type="ECO:0000313" key="2">
    <source>
        <dbReference type="EMBL" id="GAB10855.1"/>
    </source>
</evidence>
<feature type="transmembrane region" description="Helical" evidence="1">
    <location>
        <begin position="74"/>
        <end position="97"/>
    </location>
</feature>
<reference evidence="2 3" key="1">
    <citation type="submission" date="2011-11" db="EMBL/GenBank/DDBJ databases">
        <title>Whole genome shotgun sequence of Gordonia araii NBRC 100433.</title>
        <authorList>
            <person name="Yoshida Y."/>
            <person name="Hosoyama A."/>
            <person name="Tsuchikane K."/>
            <person name="Katsumata H."/>
            <person name="Yamazaki S."/>
            <person name="Fujita N."/>
        </authorList>
    </citation>
    <scope>NUCLEOTIDE SEQUENCE [LARGE SCALE GENOMIC DNA]</scope>
    <source>
        <strain evidence="2 3">NBRC 100433</strain>
    </source>
</reference>
<evidence type="ECO:0000256" key="1">
    <source>
        <dbReference type="SAM" id="Phobius"/>
    </source>
</evidence>
<comment type="caution">
    <text evidence="2">The sequence shown here is derived from an EMBL/GenBank/DDBJ whole genome shotgun (WGS) entry which is preliminary data.</text>
</comment>
<organism evidence="2 3">
    <name type="scientific">Gordonia araii NBRC 100433</name>
    <dbReference type="NCBI Taxonomy" id="1073574"/>
    <lineage>
        <taxon>Bacteria</taxon>
        <taxon>Bacillati</taxon>
        <taxon>Actinomycetota</taxon>
        <taxon>Actinomycetes</taxon>
        <taxon>Mycobacteriales</taxon>
        <taxon>Gordoniaceae</taxon>
        <taxon>Gordonia</taxon>
    </lineage>
</organism>
<dbReference type="STRING" id="1073574.GOARA_063_00540"/>
<keyword evidence="1" id="KW-0812">Transmembrane</keyword>
<feature type="transmembrane region" description="Helical" evidence="1">
    <location>
        <begin position="38"/>
        <end position="62"/>
    </location>
</feature>
<dbReference type="Proteomes" id="UP000035088">
    <property type="component" value="Unassembled WGS sequence"/>
</dbReference>
<name>G7H4T0_9ACTN</name>
<dbReference type="RefSeq" id="WP_007322930.1">
    <property type="nucleotide sequence ID" value="NZ_BAEE01000063.1"/>
</dbReference>
<keyword evidence="1" id="KW-0472">Membrane</keyword>
<feature type="transmembrane region" description="Helical" evidence="1">
    <location>
        <begin position="232"/>
        <end position="254"/>
    </location>
</feature>
<keyword evidence="1" id="KW-1133">Transmembrane helix</keyword>
<proteinExistence type="predicted"/>
<sequence length="368" mass="39136">MKPTFERDTLPGVLRTRLTATRQLTNDLANAEFVSSPVVWVAVLPGALIVPMLAAGSLFGLVMGGPSMWQYHTITSVSILVASPVIGAIILIGLPVVGSLGRGRGRWAAQLPAGSLLYADFGEEWIGCGWDGTYQTVMLAHLKRVRRVSRVLVLSGGDTPLLIPESLVPEHIKAGLLSGQWRLRAQASPPAHQPIYPGPEVLSPAADTVHVEAVADGALADRLARASRRSSAASWAVGLMVSAPLVMVALVWMSQGSLDWLTMLPIISVCGSGGAVLGYSLLRGTKAHLQQLVPQGAPIVADYGPDWLGVRLGSHVQTVQKSNIKRVNDIDGVLVLTLRGLQTGILIPREVVPEDISRELLSLGRGRN</sequence>
<dbReference type="AlphaFoldDB" id="G7H4T0"/>
<gene>
    <name evidence="2" type="ORF">GOARA_063_00540</name>
</gene>
<dbReference type="OrthoDB" id="4641027at2"/>
<protein>
    <submittedName>
        <fullName evidence="2">Uncharacterized protein</fullName>
    </submittedName>
</protein>
<evidence type="ECO:0000313" key="3">
    <source>
        <dbReference type="Proteomes" id="UP000035088"/>
    </source>
</evidence>
<accession>G7H4T0</accession>
<dbReference type="EMBL" id="BAEE01000063">
    <property type="protein sequence ID" value="GAB10855.1"/>
    <property type="molecule type" value="Genomic_DNA"/>
</dbReference>
<keyword evidence="3" id="KW-1185">Reference proteome</keyword>